<feature type="transmembrane region" description="Helical" evidence="2">
    <location>
        <begin position="164"/>
        <end position="184"/>
    </location>
</feature>
<protein>
    <submittedName>
        <fullName evidence="3">Uncharacterized protein</fullName>
    </submittedName>
</protein>
<keyword evidence="2" id="KW-0472">Membrane</keyword>
<feature type="region of interest" description="Disordered" evidence="1">
    <location>
        <begin position="88"/>
        <end position="113"/>
    </location>
</feature>
<evidence type="ECO:0000256" key="2">
    <source>
        <dbReference type="SAM" id="Phobius"/>
    </source>
</evidence>
<organism evidence="3">
    <name type="scientific">Ananas comosus var. bracteatus</name>
    <name type="common">red pineapple</name>
    <dbReference type="NCBI Taxonomy" id="296719"/>
    <lineage>
        <taxon>Eukaryota</taxon>
        <taxon>Viridiplantae</taxon>
        <taxon>Streptophyta</taxon>
        <taxon>Embryophyta</taxon>
        <taxon>Tracheophyta</taxon>
        <taxon>Spermatophyta</taxon>
        <taxon>Magnoliopsida</taxon>
        <taxon>Liliopsida</taxon>
        <taxon>Poales</taxon>
        <taxon>Bromeliaceae</taxon>
        <taxon>Bromelioideae</taxon>
        <taxon>Ananas</taxon>
    </lineage>
</organism>
<evidence type="ECO:0000256" key="1">
    <source>
        <dbReference type="SAM" id="MobiDB-lite"/>
    </source>
</evidence>
<reference evidence="3" key="1">
    <citation type="submission" date="2020-07" db="EMBL/GenBank/DDBJ databases">
        <authorList>
            <person name="Lin J."/>
        </authorList>
    </citation>
    <scope>NUCLEOTIDE SEQUENCE</scope>
</reference>
<dbReference type="EMBL" id="LR862150">
    <property type="protein sequence ID" value="CAD1832966.1"/>
    <property type="molecule type" value="Genomic_DNA"/>
</dbReference>
<sequence length="275" mass="28674">MTALVGVVQRQGSLIERLQELLERLVAAAAATATEGRGLPTPSIRALDAAVRDRFHRLGVAGLLGATGPWQGGPVPERGPSEKCRNLAKSQKFSSRNRSLREEPVSEDGLPGRDRFPNACARGRLSGTVPSRGRRSLRANSAQAAAAVPLLPLLLLLLLLLRTATAACTAAAPAQLMLLLLLLLLQQLAELQLLLLMLLAAAADAAAAAAALLQQLLLAAGAPAAASCWCCCWLQLLQQLLLLAQAAAAAACTAAAVPAHSSSKGCCCCYYCYNQ</sequence>
<feature type="compositionally biased region" description="Basic and acidic residues" evidence="1">
    <location>
        <begin position="99"/>
        <end position="113"/>
    </location>
</feature>
<dbReference type="AlphaFoldDB" id="A0A6V7PR17"/>
<accession>A0A6V7PR17</accession>
<gene>
    <name evidence="3" type="ORF">CB5_LOCUS16177</name>
</gene>
<evidence type="ECO:0000313" key="3">
    <source>
        <dbReference type="EMBL" id="CAD1832966.1"/>
    </source>
</evidence>
<name>A0A6V7PR17_ANACO</name>
<proteinExistence type="predicted"/>
<feature type="compositionally biased region" description="Polar residues" evidence="1">
    <location>
        <begin position="88"/>
        <end position="97"/>
    </location>
</feature>
<feature type="transmembrane region" description="Helical" evidence="2">
    <location>
        <begin position="191"/>
        <end position="210"/>
    </location>
</feature>
<keyword evidence="2" id="KW-1133">Transmembrane helix</keyword>
<keyword evidence="2" id="KW-0812">Transmembrane</keyword>